<dbReference type="AlphaFoldDB" id="A0A061AEL1"/>
<evidence type="ECO:0000256" key="1">
    <source>
        <dbReference type="SAM" id="Phobius"/>
    </source>
</evidence>
<gene>
    <name evidence="2" type="ORF">RHTO0S_01e10330g</name>
</gene>
<feature type="transmembrane region" description="Helical" evidence="1">
    <location>
        <begin position="31"/>
        <end position="49"/>
    </location>
</feature>
<accession>A0A061AEL1</accession>
<dbReference type="OrthoDB" id="2520927at2759"/>
<dbReference type="EMBL" id="LK052936">
    <property type="protein sequence ID" value="CDR35927.1"/>
    <property type="molecule type" value="Genomic_DNA"/>
</dbReference>
<keyword evidence="1" id="KW-1133">Transmembrane helix</keyword>
<proteinExistence type="predicted"/>
<protein>
    <submittedName>
        <fullName evidence="2">RHTO0S01e10330g1_1</fullName>
    </submittedName>
</protein>
<keyword evidence="1" id="KW-0472">Membrane</keyword>
<reference evidence="2" key="1">
    <citation type="journal article" date="2014" name="Genome Announc.">
        <title>Draft genome sequence of Rhodosporidium toruloides CECT1137, an oleaginous yeast of biotechnological interest.</title>
        <authorList>
            <person name="Morin N."/>
            <person name="Calcas X."/>
            <person name="Devillers H."/>
            <person name="Durrens P."/>
            <person name="Sherman D.J."/>
            <person name="Nicaud J.-M."/>
            <person name="Neuveglise C."/>
        </authorList>
    </citation>
    <scope>NUCLEOTIDE SEQUENCE</scope>
    <source>
        <strain evidence="2">CECT1137</strain>
    </source>
</reference>
<sequence>MRPTRPLALSVRPPPGPSEAPIRAASTMRGTLISFFSVLGLALPTFIYFKRKNDRKAREMYAQTRVKTGALSQMTTGEKI</sequence>
<keyword evidence="1" id="KW-0812">Transmembrane</keyword>
<organism evidence="2">
    <name type="scientific">Rhodotorula toruloides</name>
    <name type="common">Yeast</name>
    <name type="synonym">Rhodosporidium toruloides</name>
    <dbReference type="NCBI Taxonomy" id="5286"/>
    <lineage>
        <taxon>Eukaryota</taxon>
        <taxon>Fungi</taxon>
        <taxon>Dikarya</taxon>
        <taxon>Basidiomycota</taxon>
        <taxon>Pucciniomycotina</taxon>
        <taxon>Microbotryomycetes</taxon>
        <taxon>Sporidiobolales</taxon>
        <taxon>Sporidiobolaceae</taxon>
        <taxon>Rhodotorula</taxon>
    </lineage>
</organism>
<evidence type="ECO:0000313" key="2">
    <source>
        <dbReference type="EMBL" id="CDR35927.1"/>
    </source>
</evidence>
<name>A0A061AEL1_RHOTO</name>